<evidence type="ECO:0008006" key="3">
    <source>
        <dbReference type="Google" id="ProtNLM"/>
    </source>
</evidence>
<name>A0A7R6PEB7_9BACT</name>
<dbReference type="RefSeq" id="WP_201328474.1">
    <property type="nucleotide sequence ID" value="NZ_AP017470.1"/>
</dbReference>
<dbReference type="AlphaFoldDB" id="A0A7R6PEB7"/>
<dbReference type="Proteomes" id="UP000595564">
    <property type="component" value="Chromosome"/>
</dbReference>
<accession>A0A7R6PEB7</accession>
<dbReference type="Pfam" id="PF05728">
    <property type="entry name" value="UPF0227"/>
    <property type="match status" value="1"/>
</dbReference>
<gene>
    <name evidence="1" type="ORF">TTHT_0547</name>
</gene>
<dbReference type="Gene3D" id="3.40.50.1820">
    <property type="entry name" value="alpha/beta hydrolase"/>
    <property type="match status" value="1"/>
</dbReference>
<keyword evidence="2" id="KW-1185">Reference proteome</keyword>
<proteinExistence type="predicted"/>
<evidence type="ECO:0000313" key="1">
    <source>
        <dbReference type="EMBL" id="BBB32133.1"/>
    </source>
</evidence>
<dbReference type="PANTHER" id="PTHR35602:SF2">
    <property type="entry name" value="UPF0227 PROTEIN YCFP"/>
    <property type="match status" value="1"/>
</dbReference>
<organism evidence="1 2">
    <name type="scientific">Thermotomaculum hydrothermale</name>
    <dbReference type="NCBI Taxonomy" id="981385"/>
    <lineage>
        <taxon>Bacteria</taxon>
        <taxon>Pseudomonadati</taxon>
        <taxon>Acidobacteriota</taxon>
        <taxon>Holophagae</taxon>
        <taxon>Thermotomaculales</taxon>
        <taxon>Thermotomaculaceae</taxon>
        <taxon>Thermotomaculum</taxon>
    </lineage>
</organism>
<dbReference type="SUPFAM" id="SSF53474">
    <property type="entry name" value="alpha/beta-Hydrolases"/>
    <property type="match status" value="1"/>
</dbReference>
<dbReference type="KEGG" id="thyd:TTHT_0547"/>
<evidence type="ECO:0000313" key="2">
    <source>
        <dbReference type="Proteomes" id="UP000595564"/>
    </source>
</evidence>
<dbReference type="InterPro" id="IPR029058">
    <property type="entry name" value="AB_hydrolase_fold"/>
</dbReference>
<dbReference type="EMBL" id="AP017470">
    <property type="protein sequence ID" value="BBB32133.1"/>
    <property type="molecule type" value="Genomic_DNA"/>
</dbReference>
<dbReference type="PANTHER" id="PTHR35602">
    <property type="entry name" value="ESTERASE YQIA-RELATED"/>
    <property type="match status" value="1"/>
</dbReference>
<dbReference type="InterPro" id="IPR008886">
    <property type="entry name" value="UPF0227/Esterase_YqiA"/>
</dbReference>
<protein>
    <recommendedName>
        <fullName evidence="3">Esterase</fullName>
    </recommendedName>
</protein>
<sequence length="183" mass="21583">MDKEKVLVLHGFASIGKPFYNDTGIDYITPTFDYTDLEGTLKRMKEIIEENKIDVIVGKSTGGWYAMKYYDLYKKAEAIFLINPLLTPEIHFKPGVYENYYTQEKINMTEEVIKDYERFKINYPFNFKGVVFLGKKDEVLDHRKALENLKPESGFEIFEDEGHRFSKKAVEKVNTKIREYLFE</sequence>
<reference evidence="1 2" key="1">
    <citation type="journal article" date="2012" name="Extremophiles">
        <title>Thermotomaculum hydrothermale gen. nov., sp. nov., a novel heterotrophic thermophile within the phylum Acidobacteria from a deep-sea hydrothermal vent chimney in the Southern Okinawa Trough.</title>
        <authorList>
            <person name="Izumi H."/>
            <person name="Nunoura T."/>
            <person name="Miyazaki M."/>
            <person name="Mino S."/>
            <person name="Toki T."/>
            <person name="Takai K."/>
            <person name="Sako Y."/>
            <person name="Sawabe T."/>
            <person name="Nakagawa S."/>
        </authorList>
    </citation>
    <scope>NUCLEOTIDE SEQUENCE [LARGE SCALE GENOMIC DNA]</scope>
    <source>
        <strain evidence="1 2">AC55</strain>
    </source>
</reference>